<evidence type="ECO:0000256" key="2">
    <source>
        <dbReference type="ARBA" id="ARBA00022448"/>
    </source>
</evidence>
<keyword evidence="3 6" id="KW-0812">Transmembrane</keyword>
<dbReference type="Pfam" id="PF00209">
    <property type="entry name" value="SNF"/>
    <property type="match status" value="2"/>
</dbReference>
<reference evidence="7" key="1">
    <citation type="submission" date="2018-05" db="EMBL/GenBank/DDBJ databases">
        <authorList>
            <person name="Lanie J.A."/>
            <person name="Ng W.-L."/>
            <person name="Kazmierczak K.M."/>
            <person name="Andrzejewski T.M."/>
            <person name="Davidsen T.M."/>
            <person name="Wayne K.J."/>
            <person name="Tettelin H."/>
            <person name="Glass J.I."/>
            <person name="Rusch D."/>
            <person name="Podicherti R."/>
            <person name="Tsui H.-C.T."/>
            <person name="Winkler M.E."/>
        </authorList>
    </citation>
    <scope>NUCLEOTIDE SEQUENCE</scope>
</reference>
<evidence type="ECO:0000256" key="5">
    <source>
        <dbReference type="ARBA" id="ARBA00023136"/>
    </source>
</evidence>
<dbReference type="AlphaFoldDB" id="A0A382HRI8"/>
<protein>
    <recommendedName>
        <fullName evidence="8">Transporter</fullName>
    </recommendedName>
</protein>
<feature type="transmembrane region" description="Helical" evidence="6">
    <location>
        <begin position="336"/>
        <end position="354"/>
    </location>
</feature>
<dbReference type="PANTHER" id="PTHR42948">
    <property type="entry name" value="TRANSPORTER"/>
    <property type="match status" value="1"/>
</dbReference>
<feature type="transmembrane region" description="Helical" evidence="6">
    <location>
        <begin position="293"/>
        <end position="316"/>
    </location>
</feature>
<evidence type="ECO:0000256" key="4">
    <source>
        <dbReference type="ARBA" id="ARBA00022989"/>
    </source>
</evidence>
<accession>A0A382HRI8</accession>
<dbReference type="PROSITE" id="PS00610">
    <property type="entry name" value="NA_NEUROTRAN_SYMP_1"/>
    <property type="match status" value="1"/>
</dbReference>
<feature type="transmembrane region" description="Helical" evidence="6">
    <location>
        <begin position="140"/>
        <end position="159"/>
    </location>
</feature>
<proteinExistence type="predicted"/>
<sequence>MNTPSGNNRGQWGSRLGFILAASGSAVGLGNIWRFPYVTGENGGAAFVFVYLLCVFLIGLPLLYVELSLGRASQRNPIDAFKVTRPGSPFFLTGFICLAACFVVLTYYGVIAGWTIGYFISQITQTTLEFTEYTANPVSVLPVFAIFIVATVYIVSAGVEKGIEKWSKVLMPLLFFLIFVIIIRSLTLEGASKGLAYYLDPDFSKIDEKVVLMALGQAFFSLSVGWGLMITYGSYIPKTQNIVTSGFWVAIADTGVAILGGLMVFPAVFAFGMDPGSGPGLTFVTLPAVFAEMPAGWIIGAIFFLLLSVAALTSSISMLEVPVSYFVDKDKGSRKVSAILVGIFAFIVGIPSALSNGASSYLTNFELFGKTGFMDILDQVFGTLCLIVIALLLSLYVGWVWKPKNAVKEIEVGCPWFTKP</sequence>
<dbReference type="InterPro" id="IPR047218">
    <property type="entry name" value="YocR/YhdH-like"/>
</dbReference>
<comment type="subcellular location">
    <subcellularLocation>
        <location evidence="1">Membrane</location>
        <topology evidence="1">Multi-pass membrane protein</topology>
    </subcellularLocation>
</comment>
<feature type="non-terminal residue" evidence="7">
    <location>
        <position position="420"/>
    </location>
</feature>
<gene>
    <name evidence="7" type="ORF">METZ01_LOCUS242820</name>
</gene>
<dbReference type="SUPFAM" id="SSF161070">
    <property type="entry name" value="SNF-like"/>
    <property type="match status" value="1"/>
</dbReference>
<dbReference type="InterPro" id="IPR000175">
    <property type="entry name" value="Na/ntran_symport"/>
</dbReference>
<keyword evidence="5 6" id="KW-0472">Membrane</keyword>
<evidence type="ECO:0008006" key="8">
    <source>
        <dbReference type="Google" id="ProtNLM"/>
    </source>
</evidence>
<evidence type="ECO:0000313" key="7">
    <source>
        <dbReference type="EMBL" id="SVB89966.1"/>
    </source>
</evidence>
<dbReference type="NCBIfam" id="NF037979">
    <property type="entry name" value="Na_transp"/>
    <property type="match status" value="1"/>
</dbReference>
<keyword evidence="2" id="KW-0813">Transport</keyword>
<dbReference type="GO" id="GO:0016020">
    <property type="term" value="C:membrane"/>
    <property type="evidence" value="ECO:0007669"/>
    <property type="project" value="UniProtKB-SubCell"/>
</dbReference>
<feature type="transmembrane region" description="Helical" evidence="6">
    <location>
        <begin position="380"/>
        <end position="401"/>
    </location>
</feature>
<evidence type="ECO:0000256" key="1">
    <source>
        <dbReference type="ARBA" id="ARBA00004141"/>
    </source>
</evidence>
<dbReference type="PROSITE" id="PS50267">
    <property type="entry name" value="NA_NEUROTRAN_SYMP_3"/>
    <property type="match status" value="1"/>
</dbReference>
<evidence type="ECO:0000256" key="6">
    <source>
        <dbReference type="SAM" id="Phobius"/>
    </source>
</evidence>
<dbReference type="PANTHER" id="PTHR42948:SF1">
    <property type="entry name" value="TRANSPORTER"/>
    <property type="match status" value="1"/>
</dbReference>
<keyword evidence="4 6" id="KW-1133">Transmembrane helix</keyword>
<feature type="transmembrane region" description="Helical" evidence="6">
    <location>
        <begin position="45"/>
        <end position="69"/>
    </location>
</feature>
<feature type="transmembrane region" description="Helical" evidence="6">
    <location>
        <begin position="171"/>
        <end position="191"/>
    </location>
</feature>
<name>A0A382HRI8_9ZZZZ</name>
<dbReference type="InterPro" id="IPR037272">
    <property type="entry name" value="SNS_sf"/>
</dbReference>
<feature type="transmembrane region" description="Helical" evidence="6">
    <location>
        <begin position="12"/>
        <end position="33"/>
    </location>
</feature>
<feature type="transmembrane region" description="Helical" evidence="6">
    <location>
        <begin position="211"/>
        <end position="235"/>
    </location>
</feature>
<dbReference type="PRINTS" id="PR00176">
    <property type="entry name" value="NANEUSMPORT"/>
</dbReference>
<feature type="transmembrane region" description="Helical" evidence="6">
    <location>
        <begin position="247"/>
        <end position="273"/>
    </location>
</feature>
<organism evidence="7">
    <name type="scientific">marine metagenome</name>
    <dbReference type="NCBI Taxonomy" id="408172"/>
    <lineage>
        <taxon>unclassified sequences</taxon>
        <taxon>metagenomes</taxon>
        <taxon>ecological metagenomes</taxon>
    </lineage>
</organism>
<dbReference type="CDD" id="cd10336">
    <property type="entry name" value="SLC6sbd_Tyt1-Like"/>
    <property type="match status" value="1"/>
</dbReference>
<dbReference type="EMBL" id="UINC01062902">
    <property type="protein sequence ID" value="SVB89966.1"/>
    <property type="molecule type" value="Genomic_DNA"/>
</dbReference>
<feature type="transmembrane region" description="Helical" evidence="6">
    <location>
        <begin position="90"/>
        <end position="120"/>
    </location>
</feature>
<evidence type="ECO:0000256" key="3">
    <source>
        <dbReference type="ARBA" id="ARBA00022692"/>
    </source>
</evidence>